<comment type="similarity">
    <text evidence="2">Belongs to the GMC oxidoreductase family.</text>
</comment>
<evidence type="ECO:0000256" key="6">
    <source>
        <dbReference type="SAM" id="MobiDB-lite"/>
    </source>
</evidence>
<accession>A0A2I2KS22</accession>
<dbReference type="InterPro" id="IPR029058">
    <property type="entry name" value="AB_hydrolase_fold"/>
</dbReference>
<feature type="region of interest" description="Disordered" evidence="6">
    <location>
        <begin position="1"/>
        <end position="29"/>
    </location>
</feature>
<reference evidence="7 8" key="1">
    <citation type="submission" date="2017-06" db="EMBL/GenBank/DDBJ databases">
        <authorList>
            <person name="Kim H.J."/>
            <person name="Triplett B.A."/>
        </authorList>
    </citation>
    <scope>NUCLEOTIDE SEQUENCE [LARGE SCALE GENOMIC DNA]</scope>
    <source>
        <strain evidence="7">FRACA_ARgP5</strain>
    </source>
</reference>
<dbReference type="AlphaFoldDB" id="A0A2I2KS22"/>
<dbReference type="InterPro" id="IPR052542">
    <property type="entry name" value="Cholesterol_Oxidase"/>
</dbReference>
<dbReference type="Gene3D" id="3.40.50.1820">
    <property type="entry name" value="alpha/beta hydrolase"/>
    <property type="match status" value="1"/>
</dbReference>
<evidence type="ECO:0000256" key="1">
    <source>
        <dbReference type="ARBA" id="ARBA00001974"/>
    </source>
</evidence>
<dbReference type="SUPFAM" id="SSF53474">
    <property type="entry name" value="alpha/beta-Hydrolases"/>
    <property type="match status" value="1"/>
</dbReference>
<keyword evidence="5" id="KW-0560">Oxidoreductase</keyword>
<keyword evidence="4" id="KW-0274">FAD</keyword>
<protein>
    <submittedName>
        <fullName evidence="7">Esterase</fullName>
    </submittedName>
</protein>
<dbReference type="GO" id="GO:0016491">
    <property type="term" value="F:oxidoreductase activity"/>
    <property type="evidence" value="ECO:0007669"/>
    <property type="project" value="UniProtKB-KW"/>
</dbReference>
<evidence type="ECO:0000313" key="7">
    <source>
        <dbReference type="EMBL" id="SNQ48449.1"/>
    </source>
</evidence>
<proteinExistence type="inferred from homology"/>
<evidence type="ECO:0000256" key="4">
    <source>
        <dbReference type="ARBA" id="ARBA00022827"/>
    </source>
</evidence>
<evidence type="ECO:0000256" key="5">
    <source>
        <dbReference type="ARBA" id="ARBA00023002"/>
    </source>
</evidence>
<evidence type="ECO:0000256" key="3">
    <source>
        <dbReference type="ARBA" id="ARBA00022630"/>
    </source>
</evidence>
<dbReference type="PANTHER" id="PTHR47470">
    <property type="entry name" value="CHOLESTEROL OXIDASE"/>
    <property type="match status" value="1"/>
</dbReference>
<name>A0A2I2KS22_9ACTN</name>
<evidence type="ECO:0000313" key="8">
    <source>
        <dbReference type="Proteomes" id="UP000234331"/>
    </source>
</evidence>
<keyword evidence="8" id="KW-1185">Reference proteome</keyword>
<dbReference type="EMBL" id="FZMO01000168">
    <property type="protein sequence ID" value="SNQ48449.1"/>
    <property type="molecule type" value="Genomic_DNA"/>
</dbReference>
<evidence type="ECO:0000256" key="2">
    <source>
        <dbReference type="ARBA" id="ARBA00010790"/>
    </source>
</evidence>
<dbReference type="PANTHER" id="PTHR47470:SF1">
    <property type="entry name" value="FAD-DEPENDENT OXIDOREDUCTASE 2 FAD BINDING DOMAIN-CONTAINING PROTEIN"/>
    <property type="match status" value="1"/>
</dbReference>
<keyword evidence="3" id="KW-0285">Flavoprotein</keyword>
<gene>
    <name evidence="7" type="ORF">FRACA_250024</name>
</gene>
<organism evidence="7 8">
    <name type="scientific">Frankia canadensis</name>
    <dbReference type="NCBI Taxonomy" id="1836972"/>
    <lineage>
        <taxon>Bacteria</taxon>
        <taxon>Bacillati</taxon>
        <taxon>Actinomycetota</taxon>
        <taxon>Actinomycetes</taxon>
        <taxon>Frankiales</taxon>
        <taxon>Frankiaceae</taxon>
        <taxon>Frankia</taxon>
    </lineage>
</organism>
<dbReference type="Proteomes" id="UP000234331">
    <property type="component" value="Unassembled WGS sequence"/>
</dbReference>
<sequence>MSRPAPPRPKADRPAEPGSARRNPATPTFDDVVEVTATDGLPLNLVHPRREQPPTRGPVVLVHGAGVRGNVFRAPVRRTLVDVLLDAGHDVWLANWRASIDLPATDWTLDQAAVHDHPALVKAVLERTGRDSCQAVVHCQGSTSFMMSAAAGLLPEVETVVANAVALHPIVPRWSRFKISRLAPLVARVFDGIDPRWGDDAPGPFEAALVGVVKAFHHECNNAVCRMVSFTYGTGFPALWRHENLNTGTHAWVRTEFGRVPMTFFAQMARCVAAGRLVSVDGFAELPAVFGVEPPTTSAKFVFLRGERNQCFLPESMRRTYSYFQEHQPGRHRQYSFRDYGHLDVFMGRRSATDIFPIIARELESA</sequence>
<comment type="cofactor">
    <cofactor evidence="1">
        <name>FAD</name>
        <dbReference type="ChEBI" id="CHEBI:57692"/>
    </cofactor>
</comment>